<proteinExistence type="predicted"/>
<dbReference type="Proteomes" id="UP001378592">
    <property type="component" value="Unassembled WGS sequence"/>
</dbReference>
<reference evidence="2 3" key="1">
    <citation type="submission" date="2024-03" db="EMBL/GenBank/DDBJ databases">
        <title>The genome assembly and annotation of the cricket Gryllus longicercus Weissman &amp; Gray.</title>
        <authorList>
            <person name="Szrajer S."/>
            <person name="Gray D."/>
            <person name="Ylla G."/>
        </authorList>
    </citation>
    <scope>NUCLEOTIDE SEQUENCE [LARGE SCALE GENOMIC DNA]</scope>
    <source>
        <strain evidence="2">DAG 2021-001</strain>
        <tissue evidence="2">Whole body minus gut</tissue>
    </source>
</reference>
<feature type="compositionally biased region" description="Low complexity" evidence="1">
    <location>
        <begin position="43"/>
        <end position="53"/>
    </location>
</feature>
<gene>
    <name evidence="2" type="ORF">R5R35_002587</name>
</gene>
<evidence type="ECO:0000313" key="2">
    <source>
        <dbReference type="EMBL" id="KAK7868954.1"/>
    </source>
</evidence>
<organism evidence="2 3">
    <name type="scientific">Gryllus longicercus</name>
    <dbReference type="NCBI Taxonomy" id="2509291"/>
    <lineage>
        <taxon>Eukaryota</taxon>
        <taxon>Metazoa</taxon>
        <taxon>Ecdysozoa</taxon>
        <taxon>Arthropoda</taxon>
        <taxon>Hexapoda</taxon>
        <taxon>Insecta</taxon>
        <taxon>Pterygota</taxon>
        <taxon>Neoptera</taxon>
        <taxon>Polyneoptera</taxon>
        <taxon>Orthoptera</taxon>
        <taxon>Ensifera</taxon>
        <taxon>Gryllidea</taxon>
        <taxon>Grylloidea</taxon>
        <taxon>Gryllidae</taxon>
        <taxon>Gryllinae</taxon>
        <taxon>Gryllus</taxon>
    </lineage>
</organism>
<accession>A0AAN9VPM2</accession>
<feature type="region of interest" description="Disordered" evidence="1">
    <location>
        <begin position="32"/>
        <end position="58"/>
    </location>
</feature>
<dbReference type="AlphaFoldDB" id="A0AAN9VPM2"/>
<dbReference type="EMBL" id="JAZDUA010000084">
    <property type="protein sequence ID" value="KAK7868954.1"/>
    <property type="molecule type" value="Genomic_DNA"/>
</dbReference>
<evidence type="ECO:0000256" key="1">
    <source>
        <dbReference type="SAM" id="MobiDB-lite"/>
    </source>
</evidence>
<protein>
    <submittedName>
        <fullName evidence="2">Uncharacterized protein</fullName>
    </submittedName>
</protein>
<comment type="caution">
    <text evidence="2">The sequence shown here is derived from an EMBL/GenBank/DDBJ whole genome shotgun (WGS) entry which is preliminary data.</text>
</comment>
<feature type="region of interest" description="Disordered" evidence="1">
    <location>
        <begin position="1"/>
        <end position="20"/>
    </location>
</feature>
<keyword evidence="3" id="KW-1185">Reference proteome</keyword>
<sequence length="425" mass="47963">MSRGFPTKPRGRGLSRSVREVASMPFEDQNFYSQQWFTEQPPRQGRGRASSSKSSRDQARFVALRKEKGAETQRQVREGLTDKIGVGLDGIADVLKQIEAQKTLQALTAYVTTRTLGFSAATIHYQSSFQRNAVVCNIYAFYRVNLALFECYMMKVIRKQSVPTLNQQLTYTFVPNVATRDATACVNAYPDMIGRYLSGLGQVSDGAEIIVTAFAANQTTLAGQFIPQSEHITLSNLRQTVVALADPNVPPILRNAFYGNNPIPGAIWNAEPGNRLLLNPDEIMPAGYEENALRFDINQYNAMMQWLQKKLPKFVRTSRLNPGEKGGSLSQMMTNAQETMRMPNRRIGEDLGDYYQRLMPEGNIFDFWSARTLDATQIVEGQMGLYCELPNIANFVYPTYGGRIKNYSTWHYNTDWLGTIQILYN</sequence>
<evidence type="ECO:0000313" key="3">
    <source>
        <dbReference type="Proteomes" id="UP001378592"/>
    </source>
</evidence>
<name>A0AAN9VPM2_9ORTH</name>